<accession>A0AAD3R485</accession>
<comment type="caution">
    <text evidence="2">The sequence shown here is derived from an EMBL/GenBank/DDBJ whole genome shotgun (WGS) entry which is preliminary data.</text>
</comment>
<feature type="region of interest" description="Disordered" evidence="1">
    <location>
        <begin position="1"/>
        <end position="108"/>
    </location>
</feature>
<sequence length="149" mass="16823">MCERKTTSARRRRQDTPLIRQENCVSDPAPSTALLLPNSILGPPREPVSSPLSNQISTSRSPATNSPKPKLILVAHYRNKSKKQQQGLERLEKRRRQKAGAQSQLDTNPLNRKSRCLAVIPSIMLREHRGCIKAHLPLPKVLQRAWGRI</sequence>
<dbReference type="AlphaFoldDB" id="A0AAD3R485"/>
<feature type="compositionally biased region" description="Polar residues" evidence="1">
    <location>
        <begin position="50"/>
        <end position="67"/>
    </location>
</feature>
<evidence type="ECO:0000313" key="3">
    <source>
        <dbReference type="Proteomes" id="UP001279410"/>
    </source>
</evidence>
<proteinExistence type="predicted"/>
<protein>
    <submittedName>
        <fullName evidence="2">Pinopsin-like protein</fullName>
    </submittedName>
</protein>
<name>A0AAD3R485_LATJO</name>
<keyword evidence="3" id="KW-1185">Reference proteome</keyword>
<evidence type="ECO:0000313" key="2">
    <source>
        <dbReference type="EMBL" id="GLD54541.1"/>
    </source>
</evidence>
<reference evidence="2" key="1">
    <citation type="submission" date="2022-08" db="EMBL/GenBank/DDBJ databases">
        <title>Genome sequencing of akame (Lates japonicus).</title>
        <authorList>
            <person name="Hashiguchi Y."/>
            <person name="Takahashi H."/>
        </authorList>
    </citation>
    <scope>NUCLEOTIDE SEQUENCE</scope>
    <source>
        <strain evidence="2">Kochi</strain>
    </source>
</reference>
<dbReference type="Proteomes" id="UP001279410">
    <property type="component" value="Unassembled WGS sequence"/>
</dbReference>
<dbReference type="EMBL" id="BRZM01000020">
    <property type="protein sequence ID" value="GLD54541.1"/>
    <property type="molecule type" value="Genomic_DNA"/>
</dbReference>
<organism evidence="2 3">
    <name type="scientific">Lates japonicus</name>
    <name type="common">Japanese lates</name>
    <dbReference type="NCBI Taxonomy" id="270547"/>
    <lineage>
        <taxon>Eukaryota</taxon>
        <taxon>Metazoa</taxon>
        <taxon>Chordata</taxon>
        <taxon>Craniata</taxon>
        <taxon>Vertebrata</taxon>
        <taxon>Euteleostomi</taxon>
        <taxon>Actinopterygii</taxon>
        <taxon>Neopterygii</taxon>
        <taxon>Teleostei</taxon>
        <taxon>Neoteleostei</taxon>
        <taxon>Acanthomorphata</taxon>
        <taxon>Carangaria</taxon>
        <taxon>Carangaria incertae sedis</taxon>
        <taxon>Centropomidae</taxon>
        <taxon>Lates</taxon>
    </lineage>
</organism>
<gene>
    <name evidence="2" type="ORF">AKAME5_000714200</name>
</gene>
<evidence type="ECO:0000256" key="1">
    <source>
        <dbReference type="SAM" id="MobiDB-lite"/>
    </source>
</evidence>